<dbReference type="EMBL" id="RSCD01000013">
    <property type="protein sequence ID" value="RSH89596.1"/>
    <property type="molecule type" value="Genomic_DNA"/>
</dbReference>
<evidence type="ECO:0000256" key="1">
    <source>
        <dbReference type="SAM" id="MobiDB-lite"/>
    </source>
</evidence>
<feature type="region of interest" description="Disordered" evidence="1">
    <location>
        <begin position="225"/>
        <end position="361"/>
    </location>
</feature>
<feature type="compositionally biased region" description="Basic and acidic residues" evidence="1">
    <location>
        <begin position="342"/>
        <end position="361"/>
    </location>
</feature>
<proteinExistence type="predicted"/>
<protein>
    <submittedName>
        <fullName evidence="2">Uncharacterized protein</fullName>
    </submittedName>
</protein>
<dbReference type="AlphaFoldDB" id="A0A427YEU3"/>
<evidence type="ECO:0000313" key="2">
    <source>
        <dbReference type="EMBL" id="RSH89596.1"/>
    </source>
</evidence>
<feature type="region of interest" description="Disordered" evidence="1">
    <location>
        <begin position="31"/>
        <end position="51"/>
    </location>
</feature>
<accession>A0A427YEU3</accession>
<reference evidence="2 3" key="1">
    <citation type="submission" date="2018-11" db="EMBL/GenBank/DDBJ databases">
        <title>Genome sequence of Saitozyma podzolica DSM 27192.</title>
        <authorList>
            <person name="Aliyu H."/>
            <person name="Gorte O."/>
            <person name="Ochsenreither K."/>
        </authorList>
    </citation>
    <scope>NUCLEOTIDE SEQUENCE [LARGE SCALE GENOMIC DNA]</scope>
    <source>
        <strain evidence="2 3">DSM 27192</strain>
    </source>
</reference>
<name>A0A427YEU3_9TREE</name>
<evidence type="ECO:0000313" key="3">
    <source>
        <dbReference type="Proteomes" id="UP000279259"/>
    </source>
</evidence>
<keyword evidence="3" id="KW-1185">Reference proteome</keyword>
<feature type="compositionally biased region" description="Polar residues" evidence="1">
    <location>
        <begin position="225"/>
        <end position="237"/>
    </location>
</feature>
<gene>
    <name evidence="2" type="ORF">EHS25_002147</name>
</gene>
<sequence>MSRHPLTALPLSHFITSSSARAVTLPSPISLPAKRSATATPEAEGSGRRKAVRTITPKARAVLERDELGVGKSPARRLFVDADADGSARVGSGISGAVATPPSAPSRALAPSPPIIESPSGSSSITIPAAQSTSSSRSSTRESYFPLQPVVHRSPRPTEPASLDNGAELSIHDPGFEIFADMEADVGASSSTSVAVGVGVGIGTPNSRRIAITGVSDSTTVVLESQSFVPSPTPSSNRYEDQENIPPSLRSTPSNTSLRSTSTPNSKSIPNSHHSACSASTSTSSTGSSTWYDDDETFVLGSGRRFHGRSKLAQVIAGEVPDGEHEDRQGGEGGEDLTPGKMTERHKDKGKAKMAEEVDAA</sequence>
<organism evidence="2 3">
    <name type="scientific">Saitozyma podzolica</name>
    <dbReference type="NCBI Taxonomy" id="1890683"/>
    <lineage>
        <taxon>Eukaryota</taxon>
        <taxon>Fungi</taxon>
        <taxon>Dikarya</taxon>
        <taxon>Basidiomycota</taxon>
        <taxon>Agaricomycotina</taxon>
        <taxon>Tremellomycetes</taxon>
        <taxon>Tremellales</taxon>
        <taxon>Trimorphomycetaceae</taxon>
        <taxon>Saitozyma</taxon>
    </lineage>
</organism>
<feature type="region of interest" description="Disordered" evidence="1">
    <location>
        <begin position="93"/>
        <end position="169"/>
    </location>
</feature>
<feature type="compositionally biased region" description="Low complexity" evidence="1">
    <location>
        <begin position="117"/>
        <end position="143"/>
    </location>
</feature>
<feature type="compositionally biased region" description="Polar residues" evidence="1">
    <location>
        <begin position="249"/>
        <end position="271"/>
    </location>
</feature>
<feature type="compositionally biased region" description="Low complexity" evidence="1">
    <location>
        <begin position="272"/>
        <end position="290"/>
    </location>
</feature>
<comment type="caution">
    <text evidence="2">The sequence shown here is derived from an EMBL/GenBank/DDBJ whole genome shotgun (WGS) entry which is preliminary data.</text>
</comment>
<dbReference type="OrthoDB" id="2565090at2759"/>
<dbReference type="Proteomes" id="UP000279259">
    <property type="component" value="Unassembled WGS sequence"/>
</dbReference>